<sequence>MSISSNPIEITAASEAVQKPLLPSPALSNFSGHHYAQSPSGVDSNLLILLHGLGDSDAGFFNLGKNLQNTLPQTAVLAIQAPHAVPFLDGGKHWMWYPSFDQFGELLTQPNPSTTLQNMVSVLEHLTEKCGWSPSSIHIFGFGQGATIALETLVSWSKTHPNPTERLGSIVSISGEILSHPATTVTTATPVLQIYRSRTDIARETATKWASFRKAFGSAFSLQRLNVTEQGSDEAMLRGGWGEWDGVMQFWSKFLRNRSAWEREGKVVPLS</sequence>
<dbReference type="GO" id="GO:0052689">
    <property type="term" value="F:carboxylic ester hydrolase activity"/>
    <property type="evidence" value="ECO:0007669"/>
    <property type="project" value="TreeGrafter"/>
</dbReference>
<feature type="domain" description="Phospholipase/carboxylesterase/thioesterase" evidence="2">
    <location>
        <begin position="37"/>
        <end position="197"/>
    </location>
</feature>
<gene>
    <name evidence="3" type="ORF">UBRO_08185</name>
</gene>
<proteinExistence type="inferred from homology"/>
<dbReference type="OrthoDB" id="437457at2759"/>
<dbReference type="SUPFAM" id="SSF53474">
    <property type="entry name" value="alpha/beta-Hydrolases"/>
    <property type="match status" value="1"/>
</dbReference>
<dbReference type="Pfam" id="PF02230">
    <property type="entry name" value="Abhydrolase_2"/>
    <property type="match status" value="1"/>
</dbReference>
<evidence type="ECO:0000313" key="3">
    <source>
        <dbReference type="EMBL" id="SAM85610.1"/>
    </source>
</evidence>
<dbReference type="PANTHER" id="PTHR10655">
    <property type="entry name" value="LYSOPHOSPHOLIPASE-RELATED"/>
    <property type="match status" value="1"/>
</dbReference>
<dbReference type="Proteomes" id="UP000179920">
    <property type="component" value="Chromosome XVIII"/>
</dbReference>
<protein>
    <recommendedName>
        <fullName evidence="2">Phospholipase/carboxylesterase/thioesterase domain-containing protein</fullName>
    </recommendedName>
</protein>
<reference evidence="4" key="1">
    <citation type="submission" date="2016-04" db="EMBL/GenBank/DDBJ databases">
        <authorList>
            <person name="Guldener U."/>
            <person name="Guldener U."/>
        </authorList>
    </citation>
    <scope>NUCLEOTIDE SEQUENCE [LARGE SCALE GENOMIC DNA]</scope>
    <source>
        <strain evidence="4">UB2112</strain>
    </source>
</reference>
<dbReference type="Gene3D" id="3.40.50.1820">
    <property type="entry name" value="alpha/beta hydrolase"/>
    <property type="match status" value="1"/>
</dbReference>
<evidence type="ECO:0000259" key="2">
    <source>
        <dbReference type="Pfam" id="PF02230"/>
    </source>
</evidence>
<accession>A0A1K0GC30</accession>
<evidence type="ECO:0000313" key="4">
    <source>
        <dbReference type="Proteomes" id="UP000179920"/>
    </source>
</evidence>
<evidence type="ECO:0000256" key="1">
    <source>
        <dbReference type="ARBA" id="ARBA00006499"/>
    </source>
</evidence>
<name>A0A1K0GC30_9BASI</name>
<dbReference type="GO" id="GO:0008474">
    <property type="term" value="F:palmitoyl-(protein) hydrolase activity"/>
    <property type="evidence" value="ECO:0007669"/>
    <property type="project" value="TreeGrafter"/>
</dbReference>
<dbReference type="AlphaFoldDB" id="A0A1K0GC30"/>
<organism evidence="3 4">
    <name type="scientific">Ustilago bromivora</name>
    <dbReference type="NCBI Taxonomy" id="307758"/>
    <lineage>
        <taxon>Eukaryota</taxon>
        <taxon>Fungi</taxon>
        <taxon>Dikarya</taxon>
        <taxon>Basidiomycota</taxon>
        <taxon>Ustilaginomycotina</taxon>
        <taxon>Ustilaginomycetes</taxon>
        <taxon>Ustilaginales</taxon>
        <taxon>Ustilaginaceae</taxon>
        <taxon>Ustilago</taxon>
    </lineage>
</organism>
<dbReference type="EMBL" id="LT558134">
    <property type="protein sequence ID" value="SAM85610.1"/>
    <property type="molecule type" value="Genomic_DNA"/>
</dbReference>
<dbReference type="InterPro" id="IPR003140">
    <property type="entry name" value="PLipase/COase/thioEstase"/>
</dbReference>
<dbReference type="InterPro" id="IPR050565">
    <property type="entry name" value="LYPA1-2/EST-like"/>
</dbReference>
<dbReference type="PANTHER" id="PTHR10655:SF67">
    <property type="entry name" value="PHOSPHOLIPASE_CARBOXYLESTERASE SUPERFAMILY (AFU_ORTHOLOGUE AFUA_5G09340)"/>
    <property type="match status" value="1"/>
</dbReference>
<dbReference type="GO" id="GO:0005737">
    <property type="term" value="C:cytoplasm"/>
    <property type="evidence" value="ECO:0007669"/>
    <property type="project" value="TreeGrafter"/>
</dbReference>
<dbReference type="InterPro" id="IPR029058">
    <property type="entry name" value="AB_hydrolase_fold"/>
</dbReference>
<comment type="similarity">
    <text evidence="1">Belongs to the AB hydrolase superfamily. AB hydrolase 2 family.</text>
</comment>